<dbReference type="OMA" id="PRRHWCF"/>
<dbReference type="Proteomes" id="UP000249757">
    <property type="component" value="Unassembled WGS sequence"/>
</dbReference>
<protein>
    <submittedName>
        <fullName evidence="1">SET domain-containing protein</fullName>
    </submittedName>
</protein>
<sequence length="408" mass="46585">MPGKGKGLVAVEDIPRGTRILEETPIIAIPDSPLKDNLLKAQIVQQMNFLNDAREIRRKRLQDKFGFLCSCKLCSLPEEQSEQSDKRLARIDQLDELIGRDGMAMNFSLRTFRYAEERIRLYEEQISGDAGLSRTYMDAAKVAIAKGDLARGRIFAERAVDGWRAGGGNDRKEVLEYGDLCKNPAKLSLDGLSMEWKTSVDEVPQGLNQSDFDDWLWRRWTKAYGEKMQCSTGFRDRAAFPSFAGLPNKGGFYGVHEESVNIDQPLKHWCFLGEITNFSSLAHLELELVDSDDKKLPLHFYTEQRGQEVDVAQLRVGYTVAILYAQRYRFVYGNPGIRHENPQMLKIFPTPLKTLLELSDRECQKIGWNERRHKADCKMLKHLDLRGLLGFEWTEADTRASFPLTAVV</sequence>
<accession>A0A922NK14</accession>
<dbReference type="SUPFAM" id="SSF82199">
    <property type="entry name" value="SET domain"/>
    <property type="match status" value="1"/>
</dbReference>
<comment type="caution">
    <text evidence="1">The sequence shown here is derived from an EMBL/GenBank/DDBJ whole genome shotgun (WGS) entry which is preliminary data.</text>
</comment>
<dbReference type="InterPro" id="IPR046341">
    <property type="entry name" value="SET_dom_sf"/>
</dbReference>
<dbReference type="EMBL" id="NRDI02000002">
    <property type="protein sequence ID" value="KAI1519289.1"/>
    <property type="molecule type" value="Genomic_DNA"/>
</dbReference>
<keyword evidence="2" id="KW-1185">Reference proteome</keyword>
<name>A0A922NK14_9PLEO</name>
<evidence type="ECO:0000313" key="2">
    <source>
        <dbReference type="Proteomes" id="UP000249757"/>
    </source>
</evidence>
<proteinExistence type="predicted"/>
<dbReference type="AlphaFoldDB" id="A0A922NK14"/>
<dbReference type="PANTHER" id="PTHR47332">
    <property type="entry name" value="SET DOMAIN-CONTAINING PROTEIN 5"/>
    <property type="match status" value="1"/>
</dbReference>
<dbReference type="PANTHER" id="PTHR47332:SF2">
    <property type="entry name" value="SET-6"/>
    <property type="match status" value="1"/>
</dbReference>
<gene>
    <name evidence="1" type="ORF">Ptr86124_002417</name>
</gene>
<evidence type="ECO:0000313" key="1">
    <source>
        <dbReference type="EMBL" id="KAI1519289.1"/>
    </source>
</evidence>
<dbReference type="InterPro" id="IPR053185">
    <property type="entry name" value="SET_domain_protein"/>
</dbReference>
<organism evidence="1 2">
    <name type="scientific">Pyrenophora tritici-repentis</name>
    <dbReference type="NCBI Taxonomy" id="45151"/>
    <lineage>
        <taxon>Eukaryota</taxon>
        <taxon>Fungi</taxon>
        <taxon>Dikarya</taxon>
        <taxon>Ascomycota</taxon>
        <taxon>Pezizomycotina</taxon>
        <taxon>Dothideomycetes</taxon>
        <taxon>Pleosporomycetidae</taxon>
        <taxon>Pleosporales</taxon>
        <taxon>Pleosporineae</taxon>
        <taxon>Pleosporaceae</taxon>
        <taxon>Pyrenophora</taxon>
    </lineage>
</organism>
<reference evidence="2" key="1">
    <citation type="journal article" date="2022" name="Microb. Genom.">
        <title>A global pangenome for the wheat fungal pathogen Pyrenophora tritici-repentis and prediction of effector protein structural homology.</title>
        <authorList>
            <person name="Moolhuijzen P.M."/>
            <person name="See P.T."/>
            <person name="Shi G."/>
            <person name="Powell H.R."/>
            <person name="Cockram J."/>
            <person name="Jorgensen L.N."/>
            <person name="Benslimane H."/>
            <person name="Strelkov S.E."/>
            <person name="Turner J."/>
            <person name="Liu Z."/>
            <person name="Moffat C.S."/>
        </authorList>
    </citation>
    <scope>NUCLEOTIDE SEQUENCE [LARGE SCALE GENOMIC DNA]</scope>
</reference>